<reference evidence="3 4" key="1">
    <citation type="submission" date="2021-03" db="EMBL/GenBank/DDBJ databases">
        <title>Genomic Encyclopedia of Type Strains, Phase III (KMG-III): the genomes of soil and plant-associated and newly described type strains.</title>
        <authorList>
            <person name="Whitman W."/>
        </authorList>
    </citation>
    <scope>NUCLEOTIDE SEQUENCE [LARGE SCALE GENOMIC DNA]</scope>
    <source>
        <strain evidence="3 4">IMMIB AFH-6</strain>
    </source>
</reference>
<dbReference type="InterPro" id="IPR024370">
    <property type="entry name" value="PBP_domain"/>
</dbReference>
<dbReference type="NCBIfam" id="TIGR01764">
    <property type="entry name" value="excise"/>
    <property type="match status" value="1"/>
</dbReference>
<dbReference type="Gene3D" id="3.40.190.10">
    <property type="entry name" value="Periplasmic binding protein-like II"/>
    <property type="match status" value="1"/>
</dbReference>
<proteinExistence type="predicted"/>
<dbReference type="PANTHER" id="PTHR38431:SF1">
    <property type="entry name" value="BLL2305 PROTEIN"/>
    <property type="match status" value="1"/>
</dbReference>
<dbReference type="RefSeq" id="WP_307421050.1">
    <property type="nucleotide sequence ID" value="NZ_JAGINP010000025.1"/>
</dbReference>
<feature type="domain" description="Helix-turn-helix" evidence="2">
    <location>
        <begin position="4"/>
        <end position="53"/>
    </location>
</feature>
<gene>
    <name evidence="3" type="ORF">J2851_005766</name>
</gene>
<dbReference type="Proteomes" id="UP000781958">
    <property type="component" value="Unassembled WGS sequence"/>
</dbReference>
<dbReference type="InterPro" id="IPR010093">
    <property type="entry name" value="SinI_DNA-bd"/>
</dbReference>
<organism evidence="3 4">
    <name type="scientific">Azospirillum rugosum</name>
    <dbReference type="NCBI Taxonomy" id="416170"/>
    <lineage>
        <taxon>Bacteria</taxon>
        <taxon>Pseudomonadati</taxon>
        <taxon>Pseudomonadota</taxon>
        <taxon>Alphaproteobacteria</taxon>
        <taxon>Rhodospirillales</taxon>
        <taxon>Azospirillaceae</taxon>
        <taxon>Azospirillum</taxon>
    </lineage>
</organism>
<name>A0ABS4STR3_9PROT</name>
<evidence type="ECO:0000259" key="1">
    <source>
        <dbReference type="Pfam" id="PF12727"/>
    </source>
</evidence>
<dbReference type="Pfam" id="PF12727">
    <property type="entry name" value="PBP_like"/>
    <property type="match status" value="1"/>
</dbReference>
<protein>
    <submittedName>
        <fullName evidence="3">Excisionase family DNA binding protein</fullName>
    </submittedName>
</protein>
<evidence type="ECO:0000313" key="4">
    <source>
        <dbReference type="Proteomes" id="UP000781958"/>
    </source>
</evidence>
<comment type="caution">
    <text evidence="3">The sequence shown here is derived from an EMBL/GenBank/DDBJ whole genome shotgun (WGS) entry which is preliminary data.</text>
</comment>
<dbReference type="SUPFAM" id="SSF46955">
    <property type="entry name" value="Putative DNA-binding domain"/>
    <property type="match status" value="1"/>
</dbReference>
<feature type="domain" description="PBP" evidence="1">
    <location>
        <begin position="87"/>
        <end position="269"/>
    </location>
</feature>
<dbReference type="EMBL" id="JAGINP010000025">
    <property type="protein sequence ID" value="MBP2295952.1"/>
    <property type="molecule type" value="Genomic_DNA"/>
</dbReference>
<accession>A0ABS4STR3</accession>
<keyword evidence="4" id="KW-1185">Reference proteome</keyword>
<sequence>MVELLNTREVADYLRLKQRKIYDLVQRGDIPCTRVGGKWLFPRDQIDRWLSARESVHRDAAAPLRTAAPPVIAGSHDPLLEWCVDESRCGLALMGGGSLTGIERLAEGAAVACGLHVRDAATGDYNIPLVEQRLGDRDVVVLEWARREQGLVVAAGNPLGIQGIADLARSGARLVRRPPETGAQTLFDQLIDEAGLRWPDLATLERPVRVETDVGLAVLNGQADAGIAIRAVAHQLRLDFVPLHWERYDLVMRRRDVFEPPLQRLLAFARSPAAARRAEELQGYDLGGFGTVHFNGP</sequence>
<dbReference type="InterPro" id="IPR041657">
    <property type="entry name" value="HTH_17"/>
</dbReference>
<dbReference type="Pfam" id="PF12728">
    <property type="entry name" value="HTH_17"/>
    <property type="match status" value="1"/>
</dbReference>
<dbReference type="InterPro" id="IPR009061">
    <property type="entry name" value="DNA-bd_dom_put_sf"/>
</dbReference>
<evidence type="ECO:0000313" key="3">
    <source>
        <dbReference type="EMBL" id="MBP2295952.1"/>
    </source>
</evidence>
<dbReference type="SUPFAM" id="SSF53850">
    <property type="entry name" value="Periplasmic binding protein-like II"/>
    <property type="match status" value="1"/>
</dbReference>
<dbReference type="PANTHER" id="PTHR38431">
    <property type="entry name" value="BLL2305 PROTEIN"/>
    <property type="match status" value="1"/>
</dbReference>
<evidence type="ECO:0000259" key="2">
    <source>
        <dbReference type="Pfam" id="PF12728"/>
    </source>
</evidence>